<comment type="caution">
    <text evidence="1">The sequence shown here is derived from an EMBL/GenBank/DDBJ whole genome shotgun (WGS) entry which is preliminary data.</text>
</comment>
<dbReference type="EMBL" id="ACEP01000043">
    <property type="protein sequence ID" value="EEG37320.1"/>
    <property type="molecule type" value="Genomic_DNA"/>
</dbReference>
<reference evidence="1 2" key="1">
    <citation type="submission" date="2009-01" db="EMBL/GenBank/DDBJ databases">
        <authorList>
            <person name="Fulton L."/>
            <person name="Clifton S."/>
            <person name="Fulton B."/>
            <person name="Xu J."/>
            <person name="Minx P."/>
            <person name="Pepin K.H."/>
            <person name="Johnson M."/>
            <person name="Bhonagiri V."/>
            <person name="Nash W.E."/>
            <person name="Mardis E.R."/>
            <person name="Wilson R.K."/>
        </authorList>
    </citation>
    <scope>NUCLEOTIDE SEQUENCE [LARGE SCALE GENOMIC DNA]</scope>
    <source>
        <strain evidence="1 2">DSM 3353</strain>
    </source>
</reference>
<evidence type="ECO:0000313" key="2">
    <source>
        <dbReference type="Proteomes" id="UP000003174"/>
    </source>
</evidence>
<dbReference type="eggNOG" id="ENOG502ZTMD">
    <property type="taxonomic scope" value="Bacteria"/>
</dbReference>
<sequence length="154" mass="16948">MIGPAIAIEKQLAPNVVNPPCASKIAWKINTIIPKILVTHGPNKIAPRPVPVIWEQLPVTDGIFKDESTNTKAPVKASTVRVLLSFPSTFLIFMKPITKNGTQITPHKIQYFTGRNPSMMCIALETGAIVKSIKNTLARTARFFCFLDICLSSF</sequence>
<name>C0ETS9_9FIRM</name>
<dbReference type="AlphaFoldDB" id="C0ETS9"/>
<proteinExistence type="predicted"/>
<protein>
    <submittedName>
        <fullName evidence="1">Uncharacterized protein</fullName>
    </submittedName>
</protein>
<evidence type="ECO:0000313" key="1">
    <source>
        <dbReference type="EMBL" id="EEG37320.1"/>
    </source>
</evidence>
<gene>
    <name evidence="1" type="ORF">EUBHAL_00812</name>
</gene>
<reference evidence="1 2" key="2">
    <citation type="submission" date="2009-02" db="EMBL/GenBank/DDBJ databases">
        <title>Draft genome sequence of Eubacterium hallii (DSM 3353).</title>
        <authorList>
            <person name="Sudarsanam P."/>
            <person name="Ley R."/>
            <person name="Guruge J."/>
            <person name="Turnbaugh P.J."/>
            <person name="Mahowald M."/>
            <person name="Liep D."/>
            <person name="Gordon J."/>
        </authorList>
    </citation>
    <scope>NUCLEOTIDE SEQUENCE [LARGE SCALE GENOMIC DNA]</scope>
    <source>
        <strain evidence="1 2">DSM 3353</strain>
    </source>
</reference>
<dbReference type="Proteomes" id="UP000003174">
    <property type="component" value="Unassembled WGS sequence"/>
</dbReference>
<accession>C0ETS9</accession>
<organism evidence="1 2">
    <name type="scientific">Anaerobutyricum hallii DSM 3353</name>
    <dbReference type="NCBI Taxonomy" id="411469"/>
    <lineage>
        <taxon>Bacteria</taxon>
        <taxon>Bacillati</taxon>
        <taxon>Bacillota</taxon>
        <taxon>Clostridia</taxon>
        <taxon>Lachnospirales</taxon>
        <taxon>Lachnospiraceae</taxon>
        <taxon>Anaerobutyricum</taxon>
    </lineage>
</organism>